<evidence type="ECO:0000313" key="2">
    <source>
        <dbReference type="EMBL" id="KAF5801080.1"/>
    </source>
</evidence>
<evidence type="ECO:0000313" key="3">
    <source>
        <dbReference type="Proteomes" id="UP000215914"/>
    </source>
</evidence>
<dbReference type="AlphaFoldDB" id="A0A9K3NIP3"/>
<accession>A0A9K3NIP3</accession>
<keyword evidence="1" id="KW-1133">Transmembrane helix</keyword>
<feature type="transmembrane region" description="Helical" evidence="1">
    <location>
        <begin position="12"/>
        <end position="28"/>
    </location>
</feature>
<keyword evidence="1" id="KW-0472">Membrane</keyword>
<dbReference type="EMBL" id="MNCJ02000321">
    <property type="protein sequence ID" value="KAF5801080.1"/>
    <property type="molecule type" value="Genomic_DNA"/>
</dbReference>
<keyword evidence="1" id="KW-0812">Transmembrane</keyword>
<comment type="caution">
    <text evidence="2">The sequence shown here is derived from an EMBL/GenBank/DDBJ whole genome shotgun (WGS) entry which is preliminary data.</text>
</comment>
<reference evidence="2" key="1">
    <citation type="journal article" date="2017" name="Nature">
        <title>The sunflower genome provides insights into oil metabolism, flowering and Asterid evolution.</title>
        <authorList>
            <person name="Badouin H."/>
            <person name="Gouzy J."/>
            <person name="Grassa C.J."/>
            <person name="Murat F."/>
            <person name="Staton S.E."/>
            <person name="Cottret L."/>
            <person name="Lelandais-Briere C."/>
            <person name="Owens G.L."/>
            <person name="Carrere S."/>
            <person name="Mayjonade B."/>
            <person name="Legrand L."/>
            <person name="Gill N."/>
            <person name="Kane N.C."/>
            <person name="Bowers J.E."/>
            <person name="Hubner S."/>
            <person name="Bellec A."/>
            <person name="Berard A."/>
            <person name="Berges H."/>
            <person name="Blanchet N."/>
            <person name="Boniface M.C."/>
            <person name="Brunel D."/>
            <person name="Catrice O."/>
            <person name="Chaidir N."/>
            <person name="Claudel C."/>
            <person name="Donnadieu C."/>
            <person name="Faraut T."/>
            <person name="Fievet G."/>
            <person name="Helmstetter N."/>
            <person name="King M."/>
            <person name="Knapp S.J."/>
            <person name="Lai Z."/>
            <person name="Le Paslier M.C."/>
            <person name="Lippi Y."/>
            <person name="Lorenzon L."/>
            <person name="Mandel J.R."/>
            <person name="Marage G."/>
            <person name="Marchand G."/>
            <person name="Marquand E."/>
            <person name="Bret-Mestries E."/>
            <person name="Morien E."/>
            <person name="Nambeesan S."/>
            <person name="Nguyen T."/>
            <person name="Pegot-Espagnet P."/>
            <person name="Pouilly N."/>
            <person name="Raftis F."/>
            <person name="Sallet E."/>
            <person name="Schiex T."/>
            <person name="Thomas J."/>
            <person name="Vandecasteele C."/>
            <person name="Vares D."/>
            <person name="Vear F."/>
            <person name="Vautrin S."/>
            <person name="Crespi M."/>
            <person name="Mangin B."/>
            <person name="Burke J.M."/>
            <person name="Salse J."/>
            <person name="Munos S."/>
            <person name="Vincourt P."/>
            <person name="Rieseberg L.H."/>
            <person name="Langlade N.B."/>
        </authorList>
    </citation>
    <scope>NUCLEOTIDE SEQUENCE</scope>
    <source>
        <tissue evidence="2">Leaves</tissue>
    </source>
</reference>
<protein>
    <submittedName>
        <fullName evidence="2">Uncharacterized protein</fullName>
    </submittedName>
</protein>
<organism evidence="2 3">
    <name type="scientific">Helianthus annuus</name>
    <name type="common">Common sunflower</name>
    <dbReference type="NCBI Taxonomy" id="4232"/>
    <lineage>
        <taxon>Eukaryota</taxon>
        <taxon>Viridiplantae</taxon>
        <taxon>Streptophyta</taxon>
        <taxon>Embryophyta</taxon>
        <taxon>Tracheophyta</taxon>
        <taxon>Spermatophyta</taxon>
        <taxon>Magnoliopsida</taxon>
        <taxon>eudicotyledons</taxon>
        <taxon>Gunneridae</taxon>
        <taxon>Pentapetalae</taxon>
        <taxon>asterids</taxon>
        <taxon>campanulids</taxon>
        <taxon>Asterales</taxon>
        <taxon>Asteraceae</taxon>
        <taxon>Asteroideae</taxon>
        <taxon>Heliantheae alliance</taxon>
        <taxon>Heliantheae</taxon>
        <taxon>Helianthus</taxon>
    </lineage>
</organism>
<reference evidence="2" key="2">
    <citation type="submission" date="2020-06" db="EMBL/GenBank/DDBJ databases">
        <title>Helianthus annuus Genome sequencing and assembly Release 2.</title>
        <authorList>
            <person name="Gouzy J."/>
            <person name="Langlade N."/>
            <person name="Munos S."/>
        </authorList>
    </citation>
    <scope>NUCLEOTIDE SEQUENCE</scope>
    <source>
        <tissue evidence="2">Leaves</tissue>
    </source>
</reference>
<feature type="transmembrane region" description="Helical" evidence="1">
    <location>
        <begin position="48"/>
        <end position="68"/>
    </location>
</feature>
<dbReference type="Proteomes" id="UP000215914">
    <property type="component" value="Unassembled WGS sequence"/>
</dbReference>
<gene>
    <name evidence="2" type="ORF">HanXRQr2_Chr06g0243981</name>
</gene>
<sequence length="73" mass="8211">MEVLHHGDRKLIAISSLVHLFLYCLYGGHSGSIGCPIGRYHRIVHSFIHFSGCLICFLCCSSCFLTALRTLER</sequence>
<dbReference type="Gramene" id="mRNA:HanXRQr2_Chr06g0243981">
    <property type="protein sequence ID" value="mRNA:HanXRQr2_Chr06g0243981"/>
    <property type="gene ID" value="HanXRQr2_Chr06g0243981"/>
</dbReference>
<evidence type="ECO:0000256" key="1">
    <source>
        <dbReference type="SAM" id="Phobius"/>
    </source>
</evidence>
<name>A0A9K3NIP3_HELAN</name>
<keyword evidence="3" id="KW-1185">Reference proteome</keyword>
<proteinExistence type="predicted"/>